<protein>
    <submittedName>
        <fullName evidence="2">Alpha/beta hydrolase</fullName>
    </submittedName>
</protein>
<dbReference type="Proteomes" id="UP001526201">
    <property type="component" value="Unassembled WGS sequence"/>
</dbReference>
<dbReference type="SUPFAM" id="SSF140453">
    <property type="entry name" value="EsxAB dimer-like"/>
    <property type="match status" value="1"/>
</dbReference>
<dbReference type="EMBL" id="JACKTY010000012">
    <property type="protein sequence ID" value="MCV7225218.1"/>
    <property type="molecule type" value="Genomic_DNA"/>
</dbReference>
<gene>
    <name evidence="2" type="ORF">H7J73_04105</name>
</gene>
<dbReference type="Pfam" id="PF06259">
    <property type="entry name" value="Abhydrolase_8"/>
    <property type="match status" value="1"/>
</dbReference>
<comment type="caution">
    <text evidence="2">The sequence shown here is derived from an EMBL/GenBank/DDBJ whole genome shotgun (WGS) entry which is preliminary data.</text>
</comment>
<keyword evidence="3" id="KW-1185">Reference proteome</keyword>
<evidence type="ECO:0000259" key="1">
    <source>
        <dbReference type="Pfam" id="PF06259"/>
    </source>
</evidence>
<dbReference type="InterPro" id="IPR036689">
    <property type="entry name" value="ESAT-6-like_sf"/>
</dbReference>
<accession>A0ABT3C6X7</accession>
<dbReference type="GO" id="GO:0016787">
    <property type="term" value="F:hydrolase activity"/>
    <property type="evidence" value="ECO:0007669"/>
    <property type="project" value="UniProtKB-KW"/>
</dbReference>
<organism evidence="2 3">
    <name type="scientific">Mycolicibacterium komossense</name>
    <dbReference type="NCBI Taxonomy" id="1779"/>
    <lineage>
        <taxon>Bacteria</taxon>
        <taxon>Bacillati</taxon>
        <taxon>Actinomycetota</taxon>
        <taxon>Actinomycetes</taxon>
        <taxon>Mycobacteriales</taxon>
        <taxon>Mycobacteriaceae</taxon>
        <taxon>Mycolicibacterium</taxon>
    </lineage>
</organism>
<name>A0ABT3C6X7_9MYCO</name>
<keyword evidence="2" id="KW-0378">Hydrolase</keyword>
<dbReference type="InterPro" id="IPR010427">
    <property type="entry name" value="DUF1023"/>
</dbReference>
<feature type="domain" description="DUF1023" evidence="1">
    <location>
        <begin position="353"/>
        <end position="528"/>
    </location>
</feature>
<dbReference type="Gene3D" id="1.10.287.1060">
    <property type="entry name" value="ESAT-6-like"/>
    <property type="match status" value="1"/>
</dbReference>
<sequence>MTRPTVTQARQWRPERLREVADAWDDAAGHLQTEVDELRRSADEGRDGWAGTAAATGWERLASAQMAATAMTRGFVAAAVAARDGAARIAAARDEVLAVLSDADGYRVADDGTVAPPDGDAAPLLRLTSGGDERVAQLMMAMRATELTDLLRTALDRLGAADTETAHDIDQAFDVRAAATDQGPAHTRPAGVGPVADAAIVAAWPSMSQDRIAGQIAAMTPAQRQHLIDTMPAQVGNTDGAPWEMRIAANRINIADAILDQRRTIDRPDDDKLRRVLGQAIAAQHLDPASAERMWVAAHADAGLRAAAIGAHDADARRHIAFYQGLLAEVPDPGRREGPASESMRPRQILAFDPARASLVELIGDLHSATSVGVLVPGLNTTIIGSAGTTETARRFVAAGRGSVAMITYLGGPFPTGGPVTGLLNAAEPRFALEMAPRLVAFSEDVERTLAGTETTTGQRIPVTFIGHSYGGSILGTAESLGLTADRTLYVEAAGAGVGVHDPGDWHNRNPHVLRFSMTAPGDPIEAVQGFPTGPHGADPDEMPGVIRLDTGHRLDGTVMSGLAAHSDVLSEPSDAWRNILGVITGDRGLIQVR</sequence>
<reference evidence="2 3" key="1">
    <citation type="journal article" date="2022" name="BMC Genomics">
        <title>Comparative genome analysis of mycobacteria focusing on tRNA and non-coding RNA.</title>
        <authorList>
            <person name="Behra P.R.K."/>
            <person name="Pettersson B.M.F."/>
            <person name="Ramesh M."/>
            <person name="Das S."/>
            <person name="Dasgupta S."/>
            <person name="Kirsebom L.A."/>
        </authorList>
    </citation>
    <scope>NUCLEOTIDE SEQUENCE [LARGE SCALE GENOMIC DNA]</scope>
    <source>
        <strain evidence="2 3">DSM 44078</strain>
    </source>
</reference>
<dbReference type="RefSeq" id="WP_264065951.1">
    <property type="nucleotide sequence ID" value="NZ_JACKTY010000012.1"/>
</dbReference>
<evidence type="ECO:0000313" key="3">
    <source>
        <dbReference type="Proteomes" id="UP001526201"/>
    </source>
</evidence>
<proteinExistence type="predicted"/>
<evidence type="ECO:0000313" key="2">
    <source>
        <dbReference type="EMBL" id="MCV7225218.1"/>
    </source>
</evidence>